<gene>
    <name evidence="3" type="ORF">EWB00_009421</name>
</gene>
<keyword evidence="1" id="KW-0472">Membrane</keyword>
<dbReference type="PROSITE" id="PS50878">
    <property type="entry name" value="RT_POL"/>
    <property type="match status" value="1"/>
</dbReference>
<dbReference type="EMBL" id="SKCS01000550">
    <property type="protein sequence ID" value="TNN05304.1"/>
    <property type="molecule type" value="Genomic_DNA"/>
</dbReference>
<accession>A0A4Z2CMN1</accession>
<dbReference type="GO" id="GO:0003964">
    <property type="term" value="F:RNA-directed DNA polymerase activity"/>
    <property type="evidence" value="ECO:0007669"/>
    <property type="project" value="UniProtKB-KW"/>
</dbReference>
<dbReference type="STRING" id="6182.A0A4Z2CMN1"/>
<keyword evidence="1" id="KW-0812">Transmembrane</keyword>
<keyword evidence="1" id="KW-1133">Transmembrane helix</keyword>
<protein>
    <submittedName>
        <fullName evidence="3">Reverse transcriptase SjR1</fullName>
    </submittedName>
</protein>
<keyword evidence="3" id="KW-0548">Nucleotidyltransferase</keyword>
<feature type="domain" description="Reverse transcriptase" evidence="2">
    <location>
        <begin position="1"/>
        <end position="55"/>
    </location>
</feature>
<sequence>KQLKYNNGLSLPKPNTSGVIQGSVLVPLLFIIYINDINNVIKHGRPYLYADDLKI</sequence>
<proteinExistence type="predicted"/>
<feature type="transmembrane region" description="Helical" evidence="1">
    <location>
        <begin position="18"/>
        <end position="35"/>
    </location>
</feature>
<dbReference type="OrthoDB" id="6283029at2759"/>
<evidence type="ECO:0000259" key="2">
    <source>
        <dbReference type="PROSITE" id="PS50878"/>
    </source>
</evidence>
<name>A0A4Z2CMN1_SCHJA</name>
<keyword evidence="4" id="KW-1185">Reference proteome</keyword>
<dbReference type="InterPro" id="IPR000477">
    <property type="entry name" value="RT_dom"/>
</dbReference>
<evidence type="ECO:0000256" key="1">
    <source>
        <dbReference type="SAM" id="Phobius"/>
    </source>
</evidence>
<evidence type="ECO:0000313" key="4">
    <source>
        <dbReference type="Proteomes" id="UP000311919"/>
    </source>
</evidence>
<feature type="non-terminal residue" evidence="3">
    <location>
        <position position="55"/>
    </location>
</feature>
<dbReference type="Proteomes" id="UP000311919">
    <property type="component" value="Unassembled WGS sequence"/>
</dbReference>
<keyword evidence="3" id="KW-0695">RNA-directed DNA polymerase</keyword>
<dbReference type="AlphaFoldDB" id="A0A4Z2CMN1"/>
<keyword evidence="3" id="KW-0808">Transferase</keyword>
<comment type="caution">
    <text evidence="3">The sequence shown here is derived from an EMBL/GenBank/DDBJ whole genome shotgun (WGS) entry which is preliminary data.</text>
</comment>
<organism evidence="3 4">
    <name type="scientific">Schistosoma japonicum</name>
    <name type="common">Blood fluke</name>
    <dbReference type="NCBI Taxonomy" id="6182"/>
    <lineage>
        <taxon>Eukaryota</taxon>
        <taxon>Metazoa</taxon>
        <taxon>Spiralia</taxon>
        <taxon>Lophotrochozoa</taxon>
        <taxon>Platyhelminthes</taxon>
        <taxon>Trematoda</taxon>
        <taxon>Digenea</taxon>
        <taxon>Strigeidida</taxon>
        <taxon>Schistosomatoidea</taxon>
        <taxon>Schistosomatidae</taxon>
        <taxon>Schistosoma</taxon>
    </lineage>
</organism>
<reference evidence="3 4" key="1">
    <citation type="submission" date="2019-03" db="EMBL/GenBank/DDBJ databases">
        <title>An improved genome assembly of the fluke Schistosoma japonicum.</title>
        <authorList>
            <person name="Hu W."/>
            <person name="Luo F."/>
            <person name="Yin M."/>
            <person name="Mo X."/>
            <person name="Sun C."/>
            <person name="Wu Q."/>
            <person name="Zhu B."/>
            <person name="Xiang M."/>
            <person name="Wang J."/>
            <person name="Wang Y."/>
            <person name="Zhang T."/>
            <person name="Xu B."/>
            <person name="Zheng H."/>
            <person name="Feng Z."/>
        </authorList>
    </citation>
    <scope>NUCLEOTIDE SEQUENCE [LARGE SCALE GENOMIC DNA]</scope>
    <source>
        <strain evidence="3">HuSjv2</strain>
        <tissue evidence="3">Worms</tissue>
    </source>
</reference>
<evidence type="ECO:0000313" key="3">
    <source>
        <dbReference type="EMBL" id="TNN05304.1"/>
    </source>
</evidence>
<feature type="non-terminal residue" evidence="3">
    <location>
        <position position="1"/>
    </location>
</feature>